<dbReference type="AlphaFoldDB" id="A0A6V7H1W1"/>
<accession>A0A6V7H1W1</accession>
<dbReference type="EMBL" id="CAJDYZ010005726">
    <property type="protein sequence ID" value="CAD1472730.1"/>
    <property type="molecule type" value="Genomic_DNA"/>
</dbReference>
<protein>
    <submittedName>
        <fullName evidence="1">Uncharacterized protein</fullName>
    </submittedName>
</protein>
<sequence length="74" mass="8564">MVCFYFGGPSVPYSPSLSFFPPSKMQARYRSEHDDAFTWAVSTYSRAAFDSNRERTRFHFSERSFTIFSGKTSP</sequence>
<dbReference type="Proteomes" id="UP000752696">
    <property type="component" value="Unassembled WGS sequence"/>
</dbReference>
<gene>
    <name evidence="1" type="ORF">MHI_LOCUS315616</name>
</gene>
<comment type="caution">
    <text evidence="1">The sequence shown here is derived from an EMBL/GenBank/DDBJ whole genome shotgun (WGS) entry which is preliminary data.</text>
</comment>
<keyword evidence="2" id="KW-1185">Reference proteome</keyword>
<proteinExistence type="predicted"/>
<evidence type="ECO:0000313" key="1">
    <source>
        <dbReference type="EMBL" id="CAD1472730.1"/>
    </source>
</evidence>
<name>A0A6V7H1W1_9HYME</name>
<reference evidence="1" key="1">
    <citation type="submission" date="2020-07" db="EMBL/GenBank/DDBJ databases">
        <authorList>
            <person name="Nazaruddin N."/>
        </authorList>
    </citation>
    <scope>NUCLEOTIDE SEQUENCE</scope>
</reference>
<organism evidence="1 2">
    <name type="scientific">Heterotrigona itama</name>
    <dbReference type="NCBI Taxonomy" id="395501"/>
    <lineage>
        <taxon>Eukaryota</taxon>
        <taxon>Metazoa</taxon>
        <taxon>Ecdysozoa</taxon>
        <taxon>Arthropoda</taxon>
        <taxon>Hexapoda</taxon>
        <taxon>Insecta</taxon>
        <taxon>Pterygota</taxon>
        <taxon>Neoptera</taxon>
        <taxon>Endopterygota</taxon>
        <taxon>Hymenoptera</taxon>
        <taxon>Apocrita</taxon>
        <taxon>Aculeata</taxon>
        <taxon>Apoidea</taxon>
        <taxon>Anthophila</taxon>
        <taxon>Apidae</taxon>
        <taxon>Heterotrigona</taxon>
    </lineage>
</organism>
<evidence type="ECO:0000313" key="2">
    <source>
        <dbReference type="Proteomes" id="UP000752696"/>
    </source>
</evidence>